<dbReference type="OrthoDB" id="9796999at2"/>
<accession>A0A1I0YAM4</accession>
<dbReference type="Proteomes" id="UP000199012">
    <property type="component" value="Unassembled WGS sequence"/>
</dbReference>
<name>A0A1I0YAM4_9CELL</name>
<organism evidence="1 2">
    <name type="scientific">Cellulomonas marina</name>
    <dbReference type="NCBI Taxonomy" id="988821"/>
    <lineage>
        <taxon>Bacteria</taxon>
        <taxon>Bacillati</taxon>
        <taxon>Actinomycetota</taxon>
        <taxon>Actinomycetes</taxon>
        <taxon>Micrococcales</taxon>
        <taxon>Cellulomonadaceae</taxon>
        <taxon>Cellulomonas</taxon>
    </lineage>
</organism>
<sequence>MAAHTPRPEQPELLVPDVAAWRAWLDEHEDTSDGVWLVLAKKGAAAPTTLVYATALDEALCSGWIDGQARSVDDRIYRQRFTPRRQRSMWSARNVTYVARLTTEGRMRPRGIAEVERAQADGRWDAAYAGPATAVVPPDLEAALDATPAARAAFDALDATNRYAILHRVGVPRTEKGRAAAVERLVGRLAEGWLPHPKP</sequence>
<reference evidence="1 2" key="1">
    <citation type="submission" date="2016-10" db="EMBL/GenBank/DDBJ databases">
        <authorList>
            <person name="de Groot N.N."/>
        </authorList>
    </citation>
    <scope>NUCLEOTIDE SEQUENCE [LARGE SCALE GENOMIC DNA]</scope>
    <source>
        <strain evidence="1 2">CGMCC 4.6945</strain>
    </source>
</reference>
<dbReference type="EMBL" id="FOKA01000007">
    <property type="protein sequence ID" value="SFB10389.1"/>
    <property type="molecule type" value="Genomic_DNA"/>
</dbReference>
<evidence type="ECO:0000313" key="2">
    <source>
        <dbReference type="Proteomes" id="UP000199012"/>
    </source>
</evidence>
<dbReference type="AlphaFoldDB" id="A0A1I0YAM4"/>
<dbReference type="Pfam" id="PF13376">
    <property type="entry name" value="OmdA"/>
    <property type="match status" value="1"/>
</dbReference>
<keyword evidence="2" id="KW-1185">Reference proteome</keyword>
<evidence type="ECO:0000313" key="1">
    <source>
        <dbReference type="EMBL" id="SFB10389.1"/>
    </source>
</evidence>
<protein>
    <submittedName>
        <fullName evidence="1">Uncharacterized conserved protein YdeI, YjbR/CyaY-like superfamily, DUF1801 family</fullName>
    </submittedName>
</protein>
<dbReference type="RefSeq" id="WP_090032528.1">
    <property type="nucleotide sequence ID" value="NZ_BONM01000019.1"/>
</dbReference>
<dbReference type="STRING" id="988821.SAMN05421867_10717"/>
<proteinExistence type="predicted"/>
<gene>
    <name evidence="1" type="ORF">SAMN05421867_10717</name>
</gene>